<feature type="domain" description="B box-type" evidence="3">
    <location>
        <begin position="28"/>
        <end position="66"/>
    </location>
</feature>
<dbReference type="Gramene" id="EFJ12517">
    <property type="protein sequence ID" value="EFJ12517"/>
    <property type="gene ID" value="SELMODRAFT_425306"/>
</dbReference>
<feature type="region of interest" description="Disordered" evidence="2">
    <location>
        <begin position="185"/>
        <end position="205"/>
    </location>
</feature>
<evidence type="ECO:0000256" key="1">
    <source>
        <dbReference type="PROSITE-ProRule" id="PRU00024"/>
    </source>
</evidence>
<reference evidence="5 6" key="1">
    <citation type="journal article" date="2011" name="Science">
        <title>The Selaginella genome identifies genetic changes associated with the evolution of vascular plants.</title>
        <authorList>
            <person name="Banks J.A."/>
            <person name="Nishiyama T."/>
            <person name="Hasebe M."/>
            <person name="Bowman J.L."/>
            <person name="Gribskov M."/>
            <person name="dePamphilis C."/>
            <person name="Albert V.A."/>
            <person name="Aono N."/>
            <person name="Aoyama T."/>
            <person name="Ambrose B.A."/>
            <person name="Ashton N.W."/>
            <person name="Axtell M.J."/>
            <person name="Barker E."/>
            <person name="Barker M.S."/>
            <person name="Bennetzen J.L."/>
            <person name="Bonawitz N.D."/>
            <person name="Chapple C."/>
            <person name="Cheng C."/>
            <person name="Correa L.G."/>
            <person name="Dacre M."/>
            <person name="DeBarry J."/>
            <person name="Dreyer I."/>
            <person name="Elias M."/>
            <person name="Engstrom E.M."/>
            <person name="Estelle M."/>
            <person name="Feng L."/>
            <person name="Finet C."/>
            <person name="Floyd S.K."/>
            <person name="Frommer W.B."/>
            <person name="Fujita T."/>
            <person name="Gramzow L."/>
            <person name="Gutensohn M."/>
            <person name="Harholt J."/>
            <person name="Hattori M."/>
            <person name="Heyl A."/>
            <person name="Hirai T."/>
            <person name="Hiwatashi Y."/>
            <person name="Ishikawa M."/>
            <person name="Iwata M."/>
            <person name="Karol K.G."/>
            <person name="Koehler B."/>
            <person name="Kolukisaoglu U."/>
            <person name="Kubo M."/>
            <person name="Kurata T."/>
            <person name="Lalonde S."/>
            <person name="Li K."/>
            <person name="Li Y."/>
            <person name="Litt A."/>
            <person name="Lyons E."/>
            <person name="Manning G."/>
            <person name="Maruyama T."/>
            <person name="Michael T.P."/>
            <person name="Mikami K."/>
            <person name="Miyazaki S."/>
            <person name="Morinaga S."/>
            <person name="Murata T."/>
            <person name="Mueller-Roeber B."/>
            <person name="Nelson D.R."/>
            <person name="Obara M."/>
            <person name="Oguri Y."/>
            <person name="Olmstead R.G."/>
            <person name="Onodera N."/>
            <person name="Petersen B.L."/>
            <person name="Pils B."/>
            <person name="Prigge M."/>
            <person name="Rensing S.A."/>
            <person name="Riano-Pachon D.M."/>
            <person name="Roberts A.W."/>
            <person name="Sato Y."/>
            <person name="Scheller H.V."/>
            <person name="Schulz B."/>
            <person name="Schulz C."/>
            <person name="Shakirov E.V."/>
            <person name="Shibagaki N."/>
            <person name="Shinohara N."/>
            <person name="Shippen D.E."/>
            <person name="Soerensen I."/>
            <person name="Sotooka R."/>
            <person name="Sugimoto N."/>
            <person name="Sugita M."/>
            <person name="Sumikawa N."/>
            <person name="Tanurdzic M."/>
            <person name="Theissen G."/>
            <person name="Ulvskov P."/>
            <person name="Wakazuki S."/>
            <person name="Weng J.K."/>
            <person name="Willats W.W."/>
            <person name="Wipf D."/>
            <person name="Wolf P.G."/>
            <person name="Yang L."/>
            <person name="Zimmer A.D."/>
            <person name="Zhu Q."/>
            <person name="Mitros T."/>
            <person name="Hellsten U."/>
            <person name="Loque D."/>
            <person name="Otillar R."/>
            <person name="Salamov A."/>
            <person name="Schmutz J."/>
            <person name="Shapiro H."/>
            <person name="Lindquist E."/>
            <person name="Lucas S."/>
            <person name="Rokhsar D."/>
            <person name="Grigoriev I.V."/>
        </authorList>
    </citation>
    <scope>NUCLEOTIDE SEQUENCE [LARGE SCALE GENOMIC DNA]</scope>
</reference>
<name>D8SSP2_SELML</name>
<dbReference type="KEGG" id="smo:SELMODRAFT_427354"/>
<proteinExistence type="predicted"/>
<dbReference type="OMA" id="DRDECWL"/>
<dbReference type="HOGENOM" id="CLU_070437_3_0_1"/>
<dbReference type="PANTHER" id="PTHR31065:SF1">
    <property type="entry name" value="OS09G0116050 PROTEIN"/>
    <property type="match status" value="1"/>
</dbReference>
<protein>
    <recommendedName>
        <fullName evidence="3">B box-type domain-containing protein</fullName>
    </recommendedName>
</protein>
<evidence type="ECO:0000313" key="4">
    <source>
        <dbReference type="EMBL" id="EFJ10255.1"/>
    </source>
</evidence>
<dbReference type="Proteomes" id="UP000001514">
    <property type="component" value="Unassembled WGS sequence"/>
</dbReference>
<dbReference type="InterPro" id="IPR000315">
    <property type="entry name" value="Znf_B-box"/>
</dbReference>
<dbReference type="PROSITE" id="PS50119">
    <property type="entry name" value="ZF_BBOX"/>
    <property type="match status" value="1"/>
</dbReference>
<keyword evidence="1" id="KW-0863">Zinc-finger</keyword>
<dbReference type="AlphaFoldDB" id="D8SSP2"/>
<dbReference type="SUPFAM" id="SSF57845">
    <property type="entry name" value="B-box zinc-binding domain"/>
    <property type="match status" value="1"/>
</dbReference>
<dbReference type="EMBL" id="GL377638">
    <property type="protein sequence ID" value="EFJ12517.1"/>
    <property type="molecule type" value="Genomic_DNA"/>
</dbReference>
<dbReference type="OrthoDB" id="1908108at2759"/>
<dbReference type="PANTHER" id="PTHR31065">
    <property type="entry name" value="PLATZ TRANSCRIPTION FACTOR FAMILY PROTEIN"/>
    <property type="match status" value="1"/>
</dbReference>
<evidence type="ECO:0000313" key="5">
    <source>
        <dbReference type="EMBL" id="EFJ12517.1"/>
    </source>
</evidence>
<evidence type="ECO:0000313" key="6">
    <source>
        <dbReference type="Proteomes" id="UP000001514"/>
    </source>
</evidence>
<evidence type="ECO:0000259" key="3">
    <source>
        <dbReference type="PROSITE" id="PS50119"/>
    </source>
</evidence>
<keyword evidence="1" id="KW-0862">Zinc</keyword>
<feature type="compositionally biased region" description="Polar residues" evidence="2">
    <location>
        <begin position="187"/>
        <end position="205"/>
    </location>
</feature>
<dbReference type="InterPro" id="IPR006734">
    <property type="entry name" value="PLATZ"/>
</dbReference>
<evidence type="ECO:0000256" key="2">
    <source>
        <dbReference type="SAM" id="MobiDB-lite"/>
    </source>
</evidence>
<dbReference type="Pfam" id="PF04640">
    <property type="entry name" value="PLATZ"/>
    <property type="match status" value="1"/>
</dbReference>
<dbReference type="GO" id="GO:0008270">
    <property type="term" value="F:zinc ion binding"/>
    <property type="evidence" value="ECO:0007669"/>
    <property type="project" value="UniProtKB-KW"/>
</dbReference>
<dbReference type="eggNOG" id="ENOG502QRZG">
    <property type="taxonomic scope" value="Eukaryota"/>
</dbReference>
<dbReference type="KEGG" id="smo:SELMODRAFT_425306"/>
<dbReference type="EMBL" id="GL377655">
    <property type="protein sequence ID" value="EFJ10255.1"/>
    <property type="molecule type" value="Genomic_DNA"/>
</dbReference>
<dbReference type="InParanoid" id="D8SSP2"/>
<accession>D8SSP2</accession>
<dbReference type="Gramene" id="EFJ10255">
    <property type="protein sequence ID" value="EFJ10255"/>
    <property type="gene ID" value="SELMODRAFT_427354"/>
</dbReference>
<keyword evidence="6" id="KW-1185">Reference proteome</keyword>
<sequence>MVGYALESAPRKPVWLEALLSEKFFGCCSTHATVKKNERNIFCVDCNGSICQHCLSSHSGHRLVQVRRYVYHDVIRLHDMQKLVDCSQVQTYIINSARVVFLNQRPQPRPSKGLSNSCDTCERSLQESYRYCSIACKVDAVGNNQVELDSLVPRRVASSSSTDGGFSSSPEDETLKVDKLELDDELSPNSDDCQSQASSGCSGNKNEAQCDDHIVTSVMMIPPPKRIRSNRYPGQCSPKSVIIPHCSSRRKSTPHRSPIF</sequence>
<keyword evidence="1" id="KW-0479">Metal-binding</keyword>
<organism evidence="6">
    <name type="scientific">Selaginella moellendorffii</name>
    <name type="common">Spikemoss</name>
    <dbReference type="NCBI Taxonomy" id="88036"/>
    <lineage>
        <taxon>Eukaryota</taxon>
        <taxon>Viridiplantae</taxon>
        <taxon>Streptophyta</taxon>
        <taxon>Embryophyta</taxon>
        <taxon>Tracheophyta</taxon>
        <taxon>Lycopodiopsida</taxon>
        <taxon>Selaginellales</taxon>
        <taxon>Selaginellaceae</taxon>
        <taxon>Selaginella</taxon>
    </lineage>
</organism>
<gene>
    <name evidence="5" type="ORF">SELMODRAFT_425306</name>
    <name evidence="4" type="ORF">SELMODRAFT_427354</name>
</gene>
<dbReference type="CDD" id="cd19756">
    <property type="entry name" value="Bbox2"/>
    <property type="match status" value="1"/>
</dbReference>